<dbReference type="GO" id="GO:0016301">
    <property type="term" value="F:kinase activity"/>
    <property type="evidence" value="ECO:0007669"/>
    <property type="project" value="UniProtKB-KW"/>
</dbReference>
<dbReference type="OrthoDB" id="198447at2157"/>
<feature type="domain" description="DICT" evidence="1">
    <location>
        <begin position="107"/>
        <end position="212"/>
    </location>
</feature>
<sequence length="252" mass="28890">MHSLRESFEPVTRRRKTLEIHTDEESVITELRHQFDTRNVDVIHHPLGSLDETGFVIIRTDDGEFQGALGIDHFEAILSPDSHPPWELADTDHDHAELFRFLENTLFSSYSRRQMIATSREIEERAWRVGRGRLYAGFQRAGALRAQADIYERFGNRESITVAVFLDDQRDVAFPDPVTVITDAESELGAFWFVVFDGGGNDLHQCALVAEERDPGQYYGFWTFEPAIVGELFAYLERTYAVSEPESDDTTR</sequence>
<proteinExistence type="predicted"/>
<keyword evidence="2" id="KW-0418">Kinase</keyword>
<dbReference type="RefSeq" id="WP_207270585.1">
    <property type="nucleotide sequence ID" value="NZ_CP071463.1"/>
</dbReference>
<gene>
    <name evidence="2" type="ORF">J0X27_00645</name>
</gene>
<evidence type="ECO:0000313" key="3">
    <source>
        <dbReference type="Proteomes" id="UP000663191"/>
    </source>
</evidence>
<evidence type="ECO:0000313" key="2">
    <source>
        <dbReference type="EMBL" id="QSW85393.1"/>
    </source>
</evidence>
<reference evidence="2 3" key="1">
    <citation type="journal article" date="2006" name="Int. J. Syst. Evol. Microbiol.">
        <title>Haloterrigena longa sp. nov. and Haloterrigena limicola sp. nov., extremely halophilic archaea isolated from a salt lake.</title>
        <authorList>
            <person name="Cui H.L."/>
            <person name="Tohty D."/>
            <person name="Zhou P.J."/>
            <person name="Liu S.J."/>
        </authorList>
    </citation>
    <scope>NUCLEOTIDE SEQUENCE [LARGE SCALE GENOMIC DNA]</scope>
    <source>
        <strain evidence="2 3">ABH32</strain>
    </source>
</reference>
<dbReference type="InterPro" id="IPR019278">
    <property type="entry name" value="DICT_dom"/>
</dbReference>
<evidence type="ECO:0000259" key="1">
    <source>
        <dbReference type="Pfam" id="PF10069"/>
    </source>
</evidence>
<protein>
    <submittedName>
        <fullName evidence="2">Histidine kinase</fullName>
    </submittedName>
</protein>
<accession>A0A8A2U9X2</accession>
<dbReference type="PIRSF" id="PIRSF030471">
    <property type="entry name" value="STR_Vng0742h_prd"/>
    <property type="match status" value="1"/>
</dbReference>
<dbReference type="AlphaFoldDB" id="A0A8A2U9X2"/>
<dbReference type="GeneID" id="63182207"/>
<dbReference type="Pfam" id="PF10069">
    <property type="entry name" value="DICT"/>
    <property type="match status" value="1"/>
</dbReference>
<organism evidence="2 3">
    <name type="scientific">Natrinema longum</name>
    <dbReference type="NCBI Taxonomy" id="370324"/>
    <lineage>
        <taxon>Archaea</taxon>
        <taxon>Methanobacteriati</taxon>
        <taxon>Methanobacteriota</taxon>
        <taxon>Stenosarchaea group</taxon>
        <taxon>Halobacteria</taxon>
        <taxon>Halobacteriales</taxon>
        <taxon>Natrialbaceae</taxon>
        <taxon>Natrinema</taxon>
    </lineage>
</organism>
<dbReference type="Proteomes" id="UP000663191">
    <property type="component" value="Chromosome"/>
</dbReference>
<dbReference type="KEGG" id="hlo:J0X27_00645"/>
<dbReference type="InterPro" id="IPR016954">
    <property type="entry name" value="Uncharacterised_Vng0742h"/>
</dbReference>
<dbReference type="EMBL" id="CP071463">
    <property type="protein sequence ID" value="QSW85393.1"/>
    <property type="molecule type" value="Genomic_DNA"/>
</dbReference>
<keyword evidence="3" id="KW-1185">Reference proteome</keyword>
<keyword evidence="2" id="KW-0808">Transferase</keyword>
<name>A0A8A2U9X2_9EURY</name>